<evidence type="ECO:0000256" key="1">
    <source>
        <dbReference type="SAM" id="MobiDB-lite"/>
    </source>
</evidence>
<name>A0A4Y7SXR6_COPMI</name>
<feature type="region of interest" description="Disordered" evidence="1">
    <location>
        <begin position="113"/>
        <end position="148"/>
    </location>
</feature>
<keyword evidence="3" id="KW-1185">Reference proteome</keyword>
<accession>A0A4Y7SXR6</accession>
<gene>
    <name evidence="2" type="ORF">FA13DRAFT_1713218</name>
</gene>
<dbReference type="EMBL" id="QPFP01000047">
    <property type="protein sequence ID" value="TEB26663.1"/>
    <property type="molecule type" value="Genomic_DNA"/>
</dbReference>
<comment type="caution">
    <text evidence="2">The sequence shown here is derived from an EMBL/GenBank/DDBJ whole genome shotgun (WGS) entry which is preliminary data.</text>
</comment>
<proteinExistence type="predicted"/>
<evidence type="ECO:0000313" key="3">
    <source>
        <dbReference type="Proteomes" id="UP000298030"/>
    </source>
</evidence>
<protein>
    <submittedName>
        <fullName evidence="2">Uncharacterized protein</fullName>
    </submittedName>
</protein>
<feature type="region of interest" description="Disordered" evidence="1">
    <location>
        <begin position="1"/>
        <end position="30"/>
    </location>
</feature>
<organism evidence="2 3">
    <name type="scientific">Coprinellus micaceus</name>
    <name type="common">Glistening ink-cap mushroom</name>
    <name type="synonym">Coprinus micaceus</name>
    <dbReference type="NCBI Taxonomy" id="71717"/>
    <lineage>
        <taxon>Eukaryota</taxon>
        <taxon>Fungi</taxon>
        <taxon>Dikarya</taxon>
        <taxon>Basidiomycota</taxon>
        <taxon>Agaricomycotina</taxon>
        <taxon>Agaricomycetes</taxon>
        <taxon>Agaricomycetidae</taxon>
        <taxon>Agaricales</taxon>
        <taxon>Agaricineae</taxon>
        <taxon>Psathyrellaceae</taxon>
        <taxon>Coprinellus</taxon>
    </lineage>
</organism>
<sequence length="148" mass="16632">MIAITGVSLDGSGEGRQRTSTTPLREQEGKGGIATIAGVRRQEAEKNKQYLTARSAYFSHLRAFSFLDYSSQARRTTIRHSSERWDVGDDDALWMTRARAVWVEVRRLWRVAPGSDTPTRSGVKRPAQRARRETSRDGLRPARSPSVS</sequence>
<evidence type="ECO:0000313" key="2">
    <source>
        <dbReference type="EMBL" id="TEB26663.1"/>
    </source>
</evidence>
<feature type="compositionally biased region" description="Basic and acidic residues" evidence="1">
    <location>
        <begin position="130"/>
        <end position="140"/>
    </location>
</feature>
<dbReference type="AlphaFoldDB" id="A0A4Y7SXR6"/>
<reference evidence="2 3" key="1">
    <citation type="journal article" date="2019" name="Nat. Ecol. Evol.">
        <title>Megaphylogeny resolves global patterns of mushroom evolution.</title>
        <authorList>
            <person name="Varga T."/>
            <person name="Krizsan K."/>
            <person name="Foldi C."/>
            <person name="Dima B."/>
            <person name="Sanchez-Garcia M."/>
            <person name="Sanchez-Ramirez S."/>
            <person name="Szollosi G.J."/>
            <person name="Szarkandi J.G."/>
            <person name="Papp V."/>
            <person name="Albert L."/>
            <person name="Andreopoulos W."/>
            <person name="Angelini C."/>
            <person name="Antonin V."/>
            <person name="Barry K.W."/>
            <person name="Bougher N.L."/>
            <person name="Buchanan P."/>
            <person name="Buyck B."/>
            <person name="Bense V."/>
            <person name="Catcheside P."/>
            <person name="Chovatia M."/>
            <person name="Cooper J."/>
            <person name="Damon W."/>
            <person name="Desjardin D."/>
            <person name="Finy P."/>
            <person name="Geml J."/>
            <person name="Haridas S."/>
            <person name="Hughes K."/>
            <person name="Justo A."/>
            <person name="Karasinski D."/>
            <person name="Kautmanova I."/>
            <person name="Kiss B."/>
            <person name="Kocsube S."/>
            <person name="Kotiranta H."/>
            <person name="LaButti K.M."/>
            <person name="Lechner B.E."/>
            <person name="Liimatainen K."/>
            <person name="Lipzen A."/>
            <person name="Lukacs Z."/>
            <person name="Mihaltcheva S."/>
            <person name="Morgado L.N."/>
            <person name="Niskanen T."/>
            <person name="Noordeloos M.E."/>
            <person name="Ohm R.A."/>
            <person name="Ortiz-Santana B."/>
            <person name="Ovrebo C."/>
            <person name="Racz N."/>
            <person name="Riley R."/>
            <person name="Savchenko A."/>
            <person name="Shiryaev A."/>
            <person name="Soop K."/>
            <person name="Spirin V."/>
            <person name="Szebenyi C."/>
            <person name="Tomsovsky M."/>
            <person name="Tulloss R.E."/>
            <person name="Uehling J."/>
            <person name="Grigoriev I.V."/>
            <person name="Vagvolgyi C."/>
            <person name="Papp T."/>
            <person name="Martin F.M."/>
            <person name="Miettinen O."/>
            <person name="Hibbett D.S."/>
            <person name="Nagy L.G."/>
        </authorList>
    </citation>
    <scope>NUCLEOTIDE SEQUENCE [LARGE SCALE GENOMIC DNA]</scope>
    <source>
        <strain evidence="2 3">FP101781</strain>
    </source>
</reference>
<dbReference type="Proteomes" id="UP000298030">
    <property type="component" value="Unassembled WGS sequence"/>
</dbReference>